<feature type="region of interest" description="Disordered" evidence="1">
    <location>
        <begin position="1"/>
        <end position="21"/>
    </location>
</feature>
<name>A0AAV6S4N0_SOLSE</name>
<comment type="caution">
    <text evidence="2">The sequence shown here is derived from an EMBL/GenBank/DDBJ whole genome shotgun (WGS) entry which is preliminary data.</text>
</comment>
<evidence type="ECO:0000313" key="2">
    <source>
        <dbReference type="EMBL" id="KAG7511590.1"/>
    </source>
</evidence>
<keyword evidence="3" id="KW-1185">Reference proteome</keyword>
<organism evidence="2 3">
    <name type="scientific">Solea senegalensis</name>
    <name type="common">Senegalese sole</name>
    <dbReference type="NCBI Taxonomy" id="28829"/>
    <lineage>
        <taxon>Eukaryota</taxon>
        <taxon>Metazoa</taxon>
        <taxon>Chordata</taxon>
        <taxon>Craniata</taxon>
        <taxon>Vertebrata</taxon>
        <taxon>Euteleostomi</taxon>
        <taxon>Actinopterygii</taxon>
        <taxon>Neopterygii</taxon>
        <taxon>Teleostei</taxon>
        <taxon>Neoteleostei</taxon>
        <taxon>Acanthomorphata</taxon>
        <taxon>Carangaria</taxon>
        <taxon>Pleuronectiformes</taxon>
        <taxon>Pleuronectoidei</taxon>
        <taxon>Soleidae</taxon>
        <taxon>Solea</taxon>
    </lineage>
</organism>
<sequence length="67" mass="7290">MDHAKSAHKGQRTLMPPSSWHNDTDAGLCAITCPKFEVSLPPQNTAGCHDDAKHFPSTTTAAFNRQI</sequence>
<accession>A0AAV6S4N0</accession>
<dbReference type="EMBL" id="JAGKHQ010000007">
    <property type="protein sequence ID" value="KAG7511590.1"/>
    <property type="molecule type" value="Genomic_DNA"/>
</dbReference>
<feature type="compositionally biased region" description="Basic residues" evidence="1">
    <location>
        <begin position="1"/>
        <end position="11"/>
    </location>
</feature>
<evidence type="ECO:0000256" key="1">
    <source>
        <dbReference type="SAM" id="MobiDB-lite"/>
    </source>
</evidence>
<gene>
    <name evidence="2" type="ORF">JOB18_004780</name>
</gene>
<protein>
    <submittedName>
        <fullName evidence="2">Uncharacterized protein</fullName>
    </submittedName>
</protein>
<proteinExistence type="predicted"/>
<reference evidence="2 3" key="1">
    <citation type="journal article" date="2021" name="Sci. Rep.">
        <title>Chromosome anchoring in Senegalese sole (Solea senegalensis) reveals sex-associated markers and genome rearrangements in flatfish.</title>
        <authorList>
            <person name="Guerrero-Cozar I."/>
            <person name="Gomez-Garrido J."/>
            <person name="Berbel C."/>
            <person name="Martinez-Blanch J.F."/>
            <person name="Alioto T."/>
            <person name="Claros M.G."/>
            <person name="Gagnaire P.A."/>
            <person name="Manchado M."/>
        </authorList>
    </citation>
    <scope>NUCLEOTIDE SEQUENCE [LARGE SCALE GENOMIC DNA]</scope>
    <source>
        <strain evidence="2">Sse05_10M</strain>
    </source>
</reference>
<evidence type="ECO:0000313" key="3">
    <source>
        <dbReference type="Proteomes" id="UP000693946"/>
    </source>
</evidence>
<dbReference type="AlphaFoldDB" id="A0AAV6S4N0"/>
<dbReference type="Proteomes" id="UP000693946">
    <property type="component" value="Linkage Group LG15"/>
</dbReference>